<dbReference type="InterPro" id="IPR022644">
    <property type="entry name" value="De-COase2_N"/>
</dbReference>
<keyword evidence="4" id="KW-0663">Pyridoxal phosphate</keyword>
<evidence type="ECO:0000256" key="3">
    <source>
        <dbReference type="ARBA" id="ARBA00022793"/>
    </source>
</evidence>
<evidence type="ECO:0000256" key="4">
    <source>
        <dbReference type="ARBA" id="ARBA00022898"/>
    </source>
</evidence>
<dbReference type="InterPro" id="IPR002433">
    <property type="entry name" value="Orn_de-COase"/>
</dbReference>
<dbReference type="InterPro" id="IPR022657">
    <property type="entry name" value="De-COase2_CS"/>
</dbReference>
<dbReference type="Pfam" id="PF02784">
    <property type="entry name" value="Orn_Arg_deC_N"/>
    <property type="match status" value="1"/>
</dbReference>
<dbReference type="PRINTS" id="PR01179">
    <property type="entry name" value="ODADCRBXLASE"/>
</dbReference>
<keyword evidence="5" id="KW-0456">Lyase</keyword>
<dbReference type="InterPro" id="IPR009006">
    <property type="entry name" value="Ala_racemase/Decarboxylase_C"/>
</dbReference>
<dbReference type="InterPro" id="IPR022653">
    <property type="entry name" value="De-COase2_pyr-phos_BS"/>
</dbReference>
<gene>
    <name evidence="11" type="primary">SPE1</name>
    <name evidence="11" type="ORF">CAAN4_A05798</name>
</gene>
<evidence type="ECO:0000259" key="10">
    <source>
        <dbReference type="Pfam" id="PF02784"/>
    </source>
</evidence>
<dbReference type="InterPro" id="IPR029066">
    <property type="entry name" value="PLP-binding_barrel"/>
</dbReference>
<name>A0ABP0E5U6_9ASCO</name>
<comment type="similarity">
    <text evidence="2">Belongs to the Orn/Lys/Arg decarboxylase class-II family.</text>
</comment>
<sequence length="442" mass="48260">MAPSVVTQEQPSVPAGDLFRYESSSHCKSVSVPASAATPNTNLKARAMIGQALNTQVSNIDLDECDPGDEDSFFVADLGEVHRAFNLWMQHLPQVQPFYAVKCNTDRKVISLLASLGCNFDCASKAEIDIVLSLGISADRIVYANPCKTNSFIRNARTNGVQLTTVDNSQELYKLAQYHPGCGILLRLATDDELAQCRLSTKFGCSVATATHELMPLAKELGLSVKGVAFHVGSGATDLTSIFKAIRDARQVFDHGLSHFGFDMSVLDIGGGFQQDSFIEASAMVRRSLDQWFPQDFAEQHDVKFIAEPGRFMVSNAFTLAAHVIARRDCDELPMLYINDGVYGNLNCILFDHQHPEASVLTHLGEFVYDQRSTSSRKDFSIWGPTCDGLDCVSSRAGLGHDVAVGDWLYFSNLGAYTSAATTSFNGFKSVANVIYVNSESD</sequence>
<accession>A0ABP0E5U6</accession>
<evidence type="ECO:0000256" key="1">
    <source>
        <dbReference type="ARBA" id="ARBA00001933"/>
    </source>
</evidence>
<dbReference type="PRINTS" id="PR01182">
    <property type="entry name" value="ORNDCRBXLASE"/>
</dbReference>
<comment type="pathway">
    <text evidence="6">Amine and polyamine biosynthesis; putrescine biosynthesis via L-ornithine pathway; putrescine from L-ornithine: step 1/1.</text>
</comment>
<evidence type="ECO:0000256" key="7">
    <source>
        <dbReference type="ARBA" id="ARBA00034138"/>
    </source>
</evidence>
<dbReference type="SUPFAM" id="SSF51419">
    <property type="entry name" value="PLP-binding barrel"/>
    <property type="match status" value="1"/>
</dbReference>
<evidence type="ECO:0000256" key="2">
    <source>
        <dbReference type="ARBA" id="ARBA00008872"/>
    </source>
</evidence>
<dbReference type="Gene3D" id="3.20.20.10">
    <property type="entry name" value="Alanine racemase"/>
    <property type="match status" value="1"/>
</dbReference>
<feature type="domain" description="Orn/DAP/Arg decarboxylase 2 N-terminal" evidence="10">
    <location>
        <begin position="78"/>
        <end position="315"/>
    </location>
</feature>
<dbReference type="EMBL" id="OZ004253">
    <property type="protein sequence ID" value="CAK7893096.1"/>
    <property type="molecule type" value="Genomic_DNA"/>
</dbReference>
<comment type="subunit">
    <text evidence="8">Homodimer. Only the dimer is catalytically active, as the active sites are constructed of residues from both monomers.</text>
</comment>
<evidence type="ECO:0000256" key="6">
    <source>
        <dbReference type="ARBA" id="ARBA00034115"/>
    </source>
</evidence>
<dbReference type="Proteomes" id="UP001497600">
    <property type="component" value="Chromosome A"/>
</dbReference>
<proteinExistence type="inferred from homology"/>
<protein>
    <recommendedName>
        <fullName evidence="7">ornithine decarboxylase</fullName>
        <ecNumber evidence="7">4.1.1.17</ecNumber>
    </recommendedName>
</protein>
<keyword evidence="12" id="KW-1185">Reference proteome</keyword>
<dbReference type="SUPFAM" id="SSF50621">
    <property type="entry name" value="Alanine racemase C-terminal domain-like"/>
    <property type="match status" value="1"/>
</dbReference>
<evidence type="ECO:0000256" key="9">
    <source>
        <dbReference type="ARBA" id="ARBA00049127"/>
    </source>
</evidence>
<dbReference type="InterPro" id="IPR000183">
    <property type="entry name" value="Orn/DAP/Arg_de-COase"/>
</dbReference>
<comment type="catalytic activity">
    <reaction evidence="9">
        <text>L-ornithine + H(+) = putrescine + CO2</text>
        <dbReference type="Rhea" id="RHEA:22964"/>
        <dbReference type="ChEBI" id="CHEBI:15378"/>
        <dbReference type="ChEBI" id="CHEBI:16526"/>
        <dbReference type="ChEBI" id="CHEBI:46911"/>
        <dbReference type="ChEBI" id="CHEBI:326268"/>
        <dbReference type="EC" id="4.1.1.17"/>
    </reaction>
</comment>
<comment type="cofactor">
    <cofactor evidence="1">
        <name>pyridoxal 5'-phosphate</name>
        <dbReference type="ChEBI" id="CHEBI:597326"/>
    </cofactor>
</comment>
<dbReference type="PANTHER" id="PTHR11482:SF6">
    <property type="entry name" value="ORNITHINE DECARBOXYLASE 1-RELATED"/>
    <property type="match status" value="1"/>
</dbReference>
<evidence type="ECO:0000313" key="11">
    <source>
        <dbReference type="EMBL" id="CAK7893096.1"/>
    </source>
</evidence>
<reference evidence="11 12" key="1">
    <citation type="submission" date="2024-01" db="EMBL/GenBank/DDBJ databases">
        <authorList>
            <consortium name="Genoscope - CEA"/>
            <person name="William W."/>
        </authorList>
    </citation>
    <scope>NUCLEOTIDE SEQUENCE [LARGE SCALE GENOMIC DNA]</scope>
    <source>
        <strain evidence="11 12">29B2s-10</strain>
    </source>
</reference>
<organism evidence="11 12">
    <name type="scientific">[Candida] anglica</name>
    <dbReference type="NCBI Taxonomy" id="148631"/>
    <lineage>
        <taxon>Eukaryota</taxon>
        <taxon>Fungi</taxon>
        <taxon>Dikarya</taxon>
        <taxon>Ascomycota</taxon>
        <taxon>Saccharomycotina</taxon>
        <taxon>Pichiomycetes</taxon>
        <taxon>Debaryomycetaceae</taxon>
        <taxon>Kurtzmaniella</taxon>
    </lineage>
</organism>
<keyword evidence="3" id="KW-0210">Decarboxylase</keyword>
<dbReference type="PROSITE" id="PS00878">
    <property type="entry name" value="ODR_DC_2_1"/>
    <property type="match status" value="1"/>
</dbReference>
<evidence type="ECO:0000256" key="8">
    <source>
        <dbReference type="ARBA" id="ARBA00046672"/>
    </source>
</evidence>
<dbReference type="PROSITE" id="PS00879">
    <property type="entry name" value="ODR_DC_2_2"/>
    <property type="match status" value="1"/>
</dbReference>
<dbReference type="CDD" id="cd00622">
    <property type="entry name" value="PLPDE_III_ODC"/>
    <property type="match status" value="1"/>
</dbReference>
<dbReference type="Gene3D" id="2.40.37.10">
    <property type="entry name" value="Lyase, Ornithine Decarboxylase, Chain A, domain 1"/>
    <property type="match status" value="1"/>
</dbReference>
<dbReference type="EC" id="4.1.1.17" evidence="7"/>
<evidence type="ECO:0000313" key="12">
    <source>
        <dbReference type="Proteomes" id="UP001497600"/>
    </source>
</evidence>
<dbReference type="PANTHER" id="PTHR11482">
    <property type="entry name" value="ARGININE/DIAMINOPIMELATE/ORNITHINE DECARBOXYLASE"/>
    <property type="match status" value="1"/>
</dbReference>
<evidence type="ECO:0000256" key="5">
    <source>
        <dbReference type="ARBA" id="ARBA00023239"/>
    </source>
</evidence>